<comment type="caution">
    <text evidence="1">The sequence shown here is derived from an EMBL/GenBank/DDBJ whole genome shotgun (WGS) entry which is preliminary data.</text>
</comment>
<dbReference type="AlphaFoldDB" id="A0A3D8IYN3"/>
<proteinExistence type="predicted"/>
<sequence length="78" mass="8266">MPALPNITGQVGGIRATEMPYASGCNSVTAAANNRLGAGGYTVNTLINTNAKLCNPIYKDNHNDVTPFNFNLNIDIKV</sequence>
<dbReference type="Proteomes" id="UP000256424">
    <property type="component" value="Unassembled WGS sequence"/>
</dbReference>
<protein>
    <submittedName>
        <fullName evidence="1">Uncharacterized protein</fullName>
    </submittedName>
</protein>
<gene>
    <name evidence="1" type="ORF">CQA66_08200</name>
</gene>
<organism evidence="1 2">
    <name type="scientific">Helicobacter aurati</name>
    <dbReference type="NCBI Taxonomy" id="137778"/>
    <lineage>
        <taxon>Bacteria</taxon>
        <taxon>Pseudomonadati</taxon>
        <taxon>Campylobacterota</taxon>
        <taxon>Epsilonproteobacteria</taxon>
        <taxon>Campylobacterales</taxon>
        <taxon>Helicobacteraceae</taxon>
        <taxon>Helicobacter</taxon>
    </lineage>
</organism>
<dbReference type="EMBL" id="NXLW01000020">
    <property type="protein sequence ID" value="RDU70379.1"/>
    <property type="molecule type" value="Genomic_DNA"/>
</dbReference>
<evidence type="ECO:0000313" key="2">
    <source>
        <dbReference type="Proteomes" id="UP000256424"/>
    </source>
</evidence>
<name>A0A3D8IYN3_9HELI</name>
<accession>A0A3D8IYN3</accession>
<evidence type="ECO:0000313" key="1">
    <source>
        <dbReference type="EMBL" id="RDU70379.1"/>
    </source>
</evidence>
<dbReference type="RefSeq" id="WP_115582598.1">
    <property type="nucleotide sequence ID" value="NZ_NXLW01000020.1"/>
</dbReference>
<reference evidence="1 2" key="1">
    <citation type="submission" date="2018-04" db="EMBL/GenBank/DDBJ databases">
        <title>Novel Campyloabacter and Helicobacter Species and Strains.</title>
        <authorList>
            <person name="Mannion A.J."/>
            <person name="Shen Z."/>
            <person name="Fox J.G."/>
        </authorList>
    </citation>
    <scope>NUCLEOTIDE SEQUENCE [LARGE SCALE GENOMIC DNA]</scope>
    <source>
        <strain evidence="1 2">MIT 97-5075</strain>
    </source>
</reference>
<keyword evidence="2" id="KW-1185">Reference proteome</keyword>